<reference evidence="1" key="1">
    <citation type="journal article" date="2015" name="Nature">
        <title>Complex archaea that bridge the gap between prokaryotes and eukaryotes.</title>
        <authorList>
            <person name="Spang A."/>
            <person name="Saw J.H."/>
            <person name="Jorgensen S.L."/>
            <person name="Zaremba-Niedzwiedzka K."/>
            <person name="Martijn J."/>
            <person name="Lind A.E."/>
            <person name="van Eijk R."/>
            <person name="Schleper C."/>
            <person name="Guy L."/>
            <person name="Ettema T.J."/>
        </authorList>
    </citation>
    <scope>NUCLEOTIDE SEQUENCE</scope>
</reference>
<dbReference type="AlphaFoldDB" id="A0A0F8ZW26"/>
<evidence type="ECO:0000313" key="1">
    <source>
        <dbReference type="EMBL" id="KKK90130.1"/>
    </source>
</evidence>
<gene>
    <name evidence="1" type="ORF">LCGC14_2726150</name>
</gene>
<name>A0A0F8ZW26_9ZZZZ</name>
<sequence>MSAHALFRGHKVIWNDARNRFEYEDGIPMDAEERPCTKCGKIAGPDGHDPCLGKLPGVKDACCGHGKRQGGIIFENGTGLDVTIHEIERDM</sequence>
<comment type="caution">
    <text evidence="1">The sequence shown here is derived from an EMBL/GenBank/DDBJ whole genome shotgun (WGS) entry which is preliminary data.</text>
</comment>
<proteinExistence type="predicted"/>
<dbReference type="EMBL" id="LAZR01049228">
    <property type="protein sequence ID" value="KKK90130.1"/>
    <property type="molecule type" value="Genomic_DNA"/>
</dbReference>
<accession>A0A0F8ZW26</accession>
<organism evidence="1">
    <name type="scientific">marine sediment metagenome</name>
    <dbReference type="NCBI Taxonomy" id="412755"/>
    <lineage>
        <taxon>unclassified sequences</taxon>
        <taxon>metagenomes</taxon>
        <taxon>ecological metagenomes</taxon>
    </lineage>
</organism>
<protein>
    <submittedName>
        <fullName evidence="1">Uncharacterized protein</fullName>
    </submittedName>
</protein>